<organism evidence="2 3">
    <name type="scientific">Niabella digestorum</name>
    <dbReference type="NCBI Taxonomy" id="3117701"/>
    <lineage>
        <taxon>Bacteria</taxon>
        <taxon>Pseudomonadati</taxon>
        <taxon>Bacteroidota</taxon>
        <taxon>Chitinophagia</taxon>
        <taxon>Chitinophagales</taxon>
        <taxon>Chitinophagaceae</taxon>
        <taxon>Niabella</taxon>
    </lineage>
</organism>
<name>A0ABU7RE64_9BACT</name>
<proteinExistence type="predicted"/>
<evidence type="ECO:0000259" key="1">
    <source>
        <dbReference type="Pfam" id="PF13568"/>
    </source>
</evidence>
<dbReference type="Pfam" id="PF13568">
    <property type="entry name" value="OMP_b-brl_2"/>
    <property type="match status" value="1"/>
</dbReference>
<protein>
    <submittedName>
        <fullName evidence="2">Porin family protein</fullName>
    </submittedName>
</protein>
<evidence type="ECO:0000313" key="2">
    <source>
        <dbReference type="EMBL" id="MEE6186285.1"/>
    </source>
</evidence>
<keyword evidence="3" id="KW-1185">Reference proteome</keyword>
<dbReference type="RefSeq" id="WP_330973695.1">
    <property type="nucleotide sequence ID" value="NZ_JAZGLY010000002.1"/>
</dbReference>
<reference evidence="2 3" key="1">
    <citation type="submission" date="2024-01" db="EMBL/GenBank/DDBJ databases">
        <title>Niabella digestum sp. nov., isolated from waste digestion system.</title>
        <authorList>
            <person name="Zhang L."/>
        </authorList>
    </citation>
    <scope>NUCLEOTIDE SEQUENCE [LARGE SCALE GENOMIC DNA]</scope>
    <source>
        <strain evidence="2 3">A18</strain>
    </source>
</reference>
<gene>
    <name evidence="2" type="ORF">V2H41_03280</name>
</gene>
<feature type="domain" description="Outer membrane protein beta-barrel" evidence="1">
    <location>
        <begin position="27"/>
        <end position="206"/>
    </location>
</feature>
<dbReference type="EMBL" id="JAZGLY010000002">
    <property type="protein sequence ID" value="MEE6186285.1"/>
    <property type="molecule type" value="Genomic_DNA"/>
</dbReference>
<comment type="caution">
    <text evidence="2">The sequence shown here is derived from an EMBL/GenBank/DDBJ whole genome shotgun (WGS) entry which is preliminary data.</text>
</comment>
<sequence length="229" mass="25365">MKKIILAINLILLSGVVSYAQNYINGRAVRFGFKVDPVFANSFRPQENDINRTGSGFGVNYGLMTDILFSDGRGAFATGVEVAHGSSKLEYKTSNRGLYAAQAEGATQNYKLRLQYLQIPFSVKLKTNQHSGFRFWGQFGTYLGALLKSRMDYSYGNVSEANVNVMKNTNKVNMGLLVGAGGEYQLAEKTDLFFGLGLENGFTDITSNRSWNDGKVALNRWALRLGVFF</sequence>
<accession>A0ABU7RE64</accession>
<evidence type="ECO:0000313" key="3">
    <source>
        <dbReference type="Proteomes" id="UP001357452"/>
    </source>
</evidence>
<dbReference type="Proteomes" id="UP001357452">
    <property type="component" value="Unassembled WGS sequence"/>
</dbReference>
<dbReference type="InterPro" id="IPR025665">
    <property type="entry name" value="Beta-barrel_OMP_2"/>
</dbReference>